<dbReference type="OrthoDB" id="4324715at2"/>
<name>A0A1M5CK63_9ACTN</name>
<organism evidence="4 5">
    <name type="scientific">Jatrophihabitans endophyticus</name>
    <dbReference type="NCBI Taxonomy" id="1206085"/>
    <lineage>
        <taxon>Bacteria</taxon>
        <taxon>Bacillati</taxon>
        <taxon>Actinomycetota</taxon>
        <taxon>Actinomycetes</taxon>
        <taxon>Jatrophihabitantales</taxon>
        <taxon>Jatrophihabitantaceae</taxon>
        <taxon>Jatrophihabitans</taxon>
    </lineage>
</organism>
<dbReference type="CDD" id="cd05300">
    <property type="entry name" value="2-Hacid_dh_1"/>
    <property type="match status" value="1"/>
</dbReference>
<keyword evidence="2" id="KW-0520">NAD</keyword>
<dbReference type="InterPro" id="IPR036291">
    <property type="entry name" value="NAD(P)-bd_dom_sf"/>
</dbReference>
<dbReference type="PROSITE" id="PS00671">
    <property type="entry name" value="D_2_HYDROXYACID_DH_3"/>
    <property type="match status" value="1"/>
</dbReference>
<dbReference type="EMBL" id="FQVU01000001">
    <property type="protein sequence ID" value="SHF55091.1"/>
    <property type="molecule type" value="Genomic_DNA"/>
</dbReference>
<keyword evidence="1" id="KW-0560">Oxidoreductase</keyword>
<proteinExistence type="predicted"/>
<dbReference type="AlphaFoldDB" id="A0A1M5CK63"/>
<dbReference type="InterPro" id="IPR006140">
    <property type="entry name" value="D-isomer_DH_NAD-bd"/>
</dbReference>
<dbReference type="SUPFAM" id="SSF51735">
    <property type="entry name" value="NAD(P)-binding Rossmann-fold domains"/>
    <property type="match status" value="1"/>
</dbReference>
<dbReference type="RefSeq" id="WP_073384977.1">
    <property type="nucleotide sequence ID" value="NZ_FQVU01000001.1"/>
</dbReference>
<dbReference type="Gene3D" id="3.40.50.720">
    <property type="entry name" value="NAD(P)-binding Rossmann-like Domain"/>
    <property type="match status" value="2"/>
</dbReference>
<protein>
    <submittedName>
        <fullName evidence="4">Phosphoglycerate dehydrogenase</fullName>
    </submittedName>
</protein>
<dbReference type="Proteomes" id="UP000186132">
    <property type="component" value="Unassembled WGS sequence"/>
</dbReference>
<feature type="domain" description="D-isomer specific 2-hydroxyacid dehydrogenase NAD-binding" evidence="3">
    <location>
        <begin position="113"/>
        <end position="180"/>
    </location>
</feature>
<dbReference type="PANTHER" id="PTHR43333">
    <property type="entry name" value="2-HACID_DH_C DOMAIN-CONTAINING PROTEIN"/>
    <property type="match status" value="1"/>
</dbReference>
<dbReference type="PANTHER" id="PTHR43333:SF1">
    <property type="entry name" value="D-ISOMER SPECIFIC 2-HYDROXYACID DEHYDROGENASE NAD-BINDING DOMAIN-CONTAINING PROTEIN"/>
    <property type="match status" value="1"/>
</dbReference>
<evidence type="ECO:0000256" key="1">
    <source>
        <dbReference type="ARBA" id="ARBA00023002"/>
    </source>
</evidence>
<dbReference type="GO" id="GO:0051287">
    <property type="term" value="F:NAD binding"/>
    <property type="evidence" value="ECO:0007669"/>
    <property type="project" value="InterPro"/>
</dbReference>
<evidence type="ECO:0000256" key="2">
    <source>
        <dbReference type="ARBA" id="ARBA00023027"/>
    </source>
</evidence>
<gene>
    <name evidence="4" type="ORF">SAMN05443575_0271</name>
</gene>
<sequence>MRYLSTLAFPPAWLDELRAAVPGVDVVQLPAASAADVPADVWRGVDALHTSSVLPEPGDAPRLRWVQLDTSGVDHVRDTALWRSDVEITTIGGVSPVPLAQYVLFCILGFAHRLPAMLDVRAARHWPTAQVRWDAFLPAALDGATVAIVGYGRIGREIGRLARTHGMSVVGVTRSGRRPDPAGAGQVEFGVAAGGFAVDPTADDADVRVVGPELLADVLATADYLVVVVPLTEHTRGLIGRRTLAALKPGAVVINVARGGVVDESALLHALRSGAVAGAALDVFDEEPLPPTSPWWHEPNVLVTPHVSGLAPRYFEQVRRIVTDNLRRFVDGAPLLNRVDRERGY</sequence>
<dbReference type="Pfam" id="PF02826">
    <property type="entry name" value="2-Hacid_dh_C"/>
    <property type="match status" value="2"/>
</dbReference>
<evidence type="ECO:0000259" key="3">
    <source>
        <dbReference type="Pfam" id="PF02826"/>
    </source>
</evidence>
<dbReference type="STRING" id="1206085.SAMN05443575_0271"/>
<keyword evidence="5" id="KW-1185">Reference proteome</keyword>
<feature type="domain" description="D-isomer specific 2-hydroxyacid dehydrogenase NAD-binding" evidence="3">
    <location>
        <begin position="198"/>
        <end position="308"/>
    </location>
</feature>
<accession>A0A1M5CK63</accession>
<reference evidence="4 5" key="1">
    <citation type="submission" date="2016-11" db="EMBL/GenBank/DDBJ databases">
        <authorList>
            <person name="Jaros S."/>
            <person name="Januszkiewicz K."/>
            <person name="Wedrychowicz H."/>
        </authorList>
    </citation>
    <scope>NUCLEOTIDE SEQUENCE [LARGE SCALE GENOMIC DNA]</scope>
    <source>
        <strain evidence="4 5">DSM 45627</strain>
    </source>
</reference>
<dbReference type="InterPro" id="IPR029753">
    <property type="entry name" value="D-isomer_DH_CS"/>
</dbReference>
<evidence type="ECO:0000313" key="4">
    <source>
        <dbReference type="EMBL" id="SHF55091.1"/>
    </source>
</evidence>
<dbReference type="SUPFAM" id="SSF52283">
    <property type="entry name" value="Formate/glycerate dehydrogenase catalytic domain-like"/>
    <property type="match status" value="1"/>
</dbReference>
<evidence type="ECO:0000313" key="5">
    <source>
        <dbReference type="Proteomes" id="UP000186132"/>
    </source>
</evidence>
<dbReference type="GO" id="GO:0016616">
    <property type="term" value="F:oxidoreductase activity, acting on the CH-OH group of donors, NAD or NADP as acceptor"/>
    <property type="evidence" value="ECO:0007669"/>
    <property type="project" value="UniProtKB-ARBA"/>
</dbReference>